<dbReference type="AlphaFoldDB" id="A0A3B6PJS8"/>
<organism evidence="1">
    <name type="scientific">Triticum aestivum</name>
    <name type="common">Wheat</name>
    <dbReference type="NCBI Taxonomy" id="4565"/>
    <lineage>
        <taxon>Eukaryota</taxon>
        <taxon>Viridiplantae</taxon>
        <taxon>Streptophyta</taxon>
        <taxon>Embryophyta</taxon>
        <taxon>Tracheophyta</taxon>
        <taxon>Spermatophyta</taxon>
        <taxon>Magnoliopsida</taxon>
        <taxon>Liliopsida</taxon>
        <taxon>Poales</taxon>
        <taxon>Poaceae</taxon>
        <taxon>BOP clade</taxon>
        <taxon>Pooideae</taxon>
        <taxon>Triticodae</taxon>
        <taxon>Triticeae</taxon>
        <taxon>Triticinae</taxon>
        <taxon>Triticum</taxon>
    </lineage>
</organism>
<evidence type="ECO:0000313" key="1">
    <source>
        <dbReference type="EnsemblPlants" id="TraesCS6B02G224700.1"/>
    </source>
</evidence>
<dbReference type="Gramene" id="TraesCAD_scaffold_000909_01G000200.1">
    <property type="protein sequence ID" value="TraesCAD_scaffold_000909_01G000200.1"/>
    <property type="gene ID" value="TraesCAD_scaffold_000909_01G000200"/>
</dbReference>
<reference evidence="1" key="2">
    <citation type="submission" date="2018-10" db="UniProtKB">
        <authorList>
            <consortium name="EnsemblPlants"/>
        </authorList>
    </citation>
    <scope>IDENTIFICATION</scope>
</reference>
<reference evidence="1" key="1">
    <citation type="submission" date="2018-08" db="EMBL/GenBank/DDBJ databases">
        <authorList>
            <person name="Rossello M."/>
        </authorList>
    </citation>
    <scope>NUCLEOTIDE SEQUENCE [LARGE SCALE GENOMIC DNA]</scope>
    <source>
        <strain evidence="1">cv. Chinese Spring</strain>
    </source>
</reference>
<proteinExistence type="predicted"/>
<dbReference type="Gramene" id="TraesCS6B02G224700.1">
    <property type="protein sequence ID" value="TraesCS6B02G224700.1"/>
    <property type="gene ID" value="TraesCS6B02G224700"/>
</dbReference>
<evidence type="ECO:0000313" key="2">
    <source>
        <dbReference type="Proteomes" id="UP000019116"/>
    </source>
</evidence>
<keyword evidence="2" id="KW-1185">Reference proteome</keyword>
<dbReference type="Proteomes" id="UP000019116">
    <property type="component" value="Chromosome 6B"/>
</dbReference>
<dbReference type="Gramene" id="TraesSTA6B03G03516980.1">
    <property type="protein sequence ID" value="TraesSTA6B03G03516980.1"/>
    <property type="gene ID" value="TraesSTA6B03G03516980"/>
</dbReference>
<dbReference type="Gramene" id="TraesROB_scaffold_003140_01G000100.1">
    <property type="protein sequence ID" value="TraesROB_scaffold_003140_01G000100.1"/>
    <property type="gene ID" value="TraesROB_scaffold_003140_01G000100"/>
</dbReference>
<dbReference type="Gramene" id="TraesLDM6B03G03530750.1">
    <property type="protein sequence ID" value="TraesLDM6B03G03530750.1"/>
    <property type="gene ID" value="TraesLDM6B03G03530750"/>
</dbReference>
<dbReference type="EnsemblPlants" id="TraesCS6B02G224700.1">
    <property type="protein sequence ID" value="TraesCS6B02G224700.1"/>
    <property type="gene ID" value="TraesCS6B02G224700"/>
</dbReference>
<dbReference type="PaxDb" id="4565-Traes_6BL_D02A9B434.1"/>
<dbReference type="Gramene" id="TraesCLE_scaffold_003143_01G000200.1">
    <property type="protein sequence ID" value="TraesCLE_scaffold_003143_01G000200.1"/>
    <property type="gene ID" value="TraesCLE_scaffold_003143_01G000200"/>
</dbReference>
<dbReference type="Gramene" id="TraesLAC6B03G03481840.1">
    <property type="protein sequence ID" value="TraesLAC6B03G03481840.1"/>
    <property type="gene ID" value="TraesLAC6B03G03481840"/>
</dbReference>
<dbReference type="Gramene" id="TraesWEE_scaffold_018739_01G000100.1">
    <property type="protein sequence ID" value="TraesWEE_scaffold_018739_01G000100.1"/>
    <property type="gene ID" value="TraesWEE_scaffold_018739_01G000100"/>
</dbReference>
<sequence length="79" mass="9125">MGIRDLKETHVVPSWISLFAEFLWTEEFYGALWMFLMDGGWESHVEELIHMASGGQCRSVALSIPASRKQIDIYLELFC</sequence>
<dbReference type="Gramene" id="TraesARI6B03G03486640.1">
    <property type="protein sequence ID" value="TraesARI6B03G03486640.1"/>
    <property type="gene ID" value="TraesARI6B03G03486640"/>
</dbReference>
<dbReference type="Gramene" id="TraesMAC6B03G03526160.1">
    <property type="protein sequence ID" value="TraesMAC6B03G03526160.1"/>
    <property type="gene ID" value="TraesMAC6B03G03526160"/>
</dbReference>
<name>A0A3B6PJS8_WHEAT</name>
<dbReference type="Gramene" id="TraesSYM6B03G03470790.1">
    <property type="protein sequence ID" value="TraesSYM6B03G03470790.1"/>
    <property type="gene ID" value="TraesSYM6B03G03470790"/>
</dbReference>
<dbReference type="Gramene" id="TraesNOR6B03G03562100.1">
    <property type="protein sequence ID" value="TraesNOR6B03G03562100.1"/>
    <property type="gene ID" value="TraesNOR6B03G03562100"/>
</dbReference>
<accession>A0A3B6PJS8</accession>
<protein>
    <submittedName>
        <fullName evidence="1">Uncharacterized protein</fullName>
    </submittedName>
</protein>
<dbReference type="Gramene" id="TraesJAG6B03G03516360.1">
    <property type="protein sequence ID" value="TraesJAG6B03G03516360.1"/>
    <property type="gene ID" value="TraesJAG6B03G03516360"/>
</dbReference>
<dbReference type="Gramene" id="TraesCS6B03G0627100.1">
    <property type="protein sequence ID" value="TraesCS6B03G0627100.1.CDS"/>
    <property type="gene ID" value="TraesCS6B03G0627100"/>
</dbReference>